<name>A0AAV3YG46_9GAST</name>
<evidence type="ECO:0000313" key="2">
    <source>
        <dbReference type="Proteomes" id="UP000735302"/>
    </source>
</evidence>
<evidence type="ECO:0000313" key="1">
    <source>
        <dbReference type="EMBL" id="GFN81467.1"/>
    </source>
</evidence>
<reference evidence="1 2" key="1">
    <citation type="journal article" date="2021" name="Elife">
        <title>Chloroplast acquisition without the gene transfer in kleptoplastic sea slugs, Plakobranchus ocellatus.</title>
        <authorList>
            <person name="Maeda T."/>
            <person name="Takahashi S."/>
            <person name="Yoshida T."/>
            <person name="Shimamura S."/>
            <person name="Takaki Y."/>
            <person name="Nagai Y."/>
            <person name="Toyoda A."/>
            <person name="Suzuki Y."/>
            <person name="Arimoto A."/>
            <person name="Ishii H."/>
            <person name="Satoh N."/>
            <person name="Nishiyama T."/>
            <person name="Hasebe M."/>
            <person name="Maruyama T."/>
            <person name="Minagawa J."/>
            <person name="Obokata J."/>
            <person name="Shigenobu S."/>
        </authorList>
    </citation>
    <scope>NUCLEOTIDE SEQUENCE [LARGE SCALE GENOMIC DNA]</scope>
</reference>
<dbReference type="EMBL" id="BLXT01000924">
    <property type="protein sequence ID" value="GFN81467.1"/>
    <property type="molecule type" value="Genomic_DNA"/>
</dbReference>
<proteinExistence type="predicted"/>
<dbReference type="Proteomes" id="UP000735302">
    <property type="component" value="Unassembled WGS sequence"/>
</dbReference>
<protein>
    <submittedName>
        <fullName evidence="1">Uncharacterized protein</fullName>
    </submittedName>
</protein>
<dbReference type="AlphaFoldDB" id="A0AAV3YG46"/>
<sequence>MDLALVVLFLGENQATLFPFGEEVGDSIRATAEDFPSLSLIPHFPFCGDVYTSVRFTITACFGGAVVAPKYARLLSQVPPNHLFQSQKAWARNKL</sequence>
<keyword evidence="2" id="KW-1185">Reference proteome</keyword>
<comment type="caution">
    <text evidence="1">The sequence shown here is derived from an EMBL/GenBank/DDBJ whole genome shotgun (WGS) entry which is preliminary data.</text>
</comment>
<accession>A0AAV3YG46</accession>
<gene>
    <name evidence="1" type="ORF">PoB_000797300</name>
</gene>
<organism evidence="1 2">
    <name type="scientific">Plakobranchus ocellatus</name>
    <dbReference type="NCBI Taxonomy" id="259542"/>
    <lineage>
        <taxon>Eukaryota</taxon>
        <taxon>Metazoa</taxon>
        <taxon>Spiralia</taxon>
        <taxon>Lophotrochozoa</taxon>
        <taxon>Mollusca</taxon>
        <taxon>Gastropoda</taxon>
        <taxon>Heterobranchia</taxon>
        <taxon>Euthyneura</taxon>
        <taxon>Panpulmonata</taxon>
        <taxon>Sacoglossa</taxon>
        <taxon>Placobranchoidea</taxon>
        <taxon>Plakobranchidae</taxon>
        <taxon>Plakobranchus</taxon>
    </lineage>
</organism>